<feature type="transmembrane region" description="Helical" evidence="1">
    <location>
        <begin position="12"/>
        <end position="35"/>
    </location>
</feature>
<evidence type="ECO:0000313" key="3">
    <source>
        <dbReference type="Proteomes" id="UP000199502"/>
    </source>
</evidence>
<keyword evidence="1" id="KW-0812">Transmembrane</keyword>
<dbReference type="RefSeq" id="WP_090744531.1">
    <property type="nucleotide sequence ID" value="NZ_FMVT01000007.1"/>
</dbReference>
<dbReference type="AlphaFoldDB" id="A0A1G5HZ39"/>
<keyword evidence="1" id="KW-1133">Transmembrane helix</keyword>
<dbReference type="Proteomes" id="UP000199502">
    <property type="component" value="Unassembled WGS sequence"/>
</dbReference>
<gene>
    <name evidence="2" type="ORF">SAMN05660710_02395</name>
</gene>
<evidence type="ECO:0000313" key="2">
    <source>
        <dbReference type="EMBL" id="SCY68961.1"/>
    </source>
</evidence>
<protein>
    <submittedName>
        <fullName evidence="2">Uncharacterized protein</fullName>
    </submittedName>
</protein>
<name>A0A1G5HZ39_9RHOB</name>
<accession>A0A1G5HZ39</accession>
<dbReference type="EMBL" id="FMVT01000007">
    <property type="protein sequence ID" value="SCY68961.1"/>
    <property type="molecule type" value="Genomic_DNA"/>
</dbReference>
<evidence type="ECO:0000256" key="1">
    <source>
        <dbReference type="SAM" id="Phobius"/>
    </source>
</evidence>
<proteinExistence type="predicted"/>
<sequence>MWEWMSENSSLVQAAVGAVTAMVWVIYLHIIVLGFQRQRRTEILIHLGGARDLNARILVSNLGFEPIYILEIMLTVWTDEGERMTSVADRTEIARDNLETPGQATLQGPLKSGDVVDIGSFENLLERARAGSFDRLEPGDIRRFEITVAAITAANAGIAAATRRFSLSQDGKNLCLACEGLYARQIRGRWQRRRIERQLKRVR</sequence>
<keyword evidence="3" id="KW-1185">Reference proteome</keyword>
<keyword evidence="1" id="KW-0472">Membrane</keyword>
<organism evidence="2 3">
    <name type="scientific">Paracoccus tibetensis</name>
    <dbReference type="NCBI Taxonomy" id="336292"/>
    <lineage>
        <taxon>Bacteria</taxon>
        <taxon>Pseudomonadati</taxon>
        <taxon>Pseudomonadota</taxon>
        <taxon>Alphaproteobacteria</taxon>
        <taxon>Rhodobacterales</taxon>
        <taxon>Paracoccaceae</taxon>
        <taxon>Paracoccus</taxon>
    </lineage>
</organism>
<dbReference type="OrthoDB" id="7406133at2"/>
<reference evidence="2 3" key="1">
    <citation type="submission" date="2016-10" db="EMBL/GenBank/DDBJ databases">
        <authorList>
            <person name="de Groot N.N."/>
        </authorList>
    </citation>
    <scope>NUCLEOTIDE SEQUENCE [LARGE SCALE GENOMIC DNA]</scope>
    <source>
        <strain evidence="2 3">CGMCC 1.8925</strain>
    </source>
</reference>